<evidence type="ECO:0000256" key="3">
    <source>
        <dbReference type="ARBA" id="ARBA00022737"/>
    </source>
</evidence>
<keyword evidence="5 10" id="KW-1133">Transmembrane helix</keyword>
<keyword evidence="4" id="KW-0130">Cell adhesion</keyword>
<evidence type="ECO:0000256" key="11">
    <source>
        <dbReference type="SAM" id="SignalP"/>
    </source>
</evidence>
<dbReference type="InterPro" id="IPR003961">
    <property type="entry name" value="FN3_dom"/>
</dbReference>
<feature type="signal peptide" evidence="11">
    <location>
        <begin position="1"/>
        <end position="20"/>
    </location>
</feature>
<evidence type="ECO:0000256" key="9">
    <source>
        <dbReference type="SAM" id="MobiDB-lite"/>
    </source>
</evidence>
<dbReference type="GO" id="GO:0005886">
    <property type="term" value="C:plasma membrane"/>
    <property type="evidence" value="ECO:0007669"/>
    <property type="project" value="TreeGrafter"/>
</dbReference>
<dbReference type="GO" id="GO:0030424">
    <property type="term" value="C:axon"/>
    <property type="evidence" value="ECO:0007669"/>
    <property type="project" value="TreeGrafter"/>
</dbReference>
<dbReference type="Pfam" id="PF13927">
    <property type="entry name" value="Ig_3"/>
    <property type="match status" value="3"/>
</dbReference>
<dbReference type="SMART" id="SM00409">
    <property type="entry name" value="IG"/>
    <property type="match status" value="6"/>
</dbReference>
<dbReference type="SMART" id="SM00408">
    <property type="entry name" value="IGc2"/>
    <property type="match status" value="5"/>
</dbReference>
<dbReference type="InterPro" id="IPR013783">
    <property type="entry name" value="Ig-like_fold"/>
</dbReference>
<feature type="chain" id="PRO_5010320811" evidence="11">
    <location>
        <begin position="21"/>
        <end position="1294"/>
    </location>
</feature>
<dbReference type="InterPro" id="IPR036179">
    <property type="entry name" value="Ig-like_dom_sf"/>
</dbReference>
<dbReference type="STRING" id="7574.A0A1S3I433"/>
<reference evidence="15" key="1">
    <citation type="submission" date="2025-08" db="UniProtKB">
        <authorList>
            <consortium name="RefSeq"/>
        </authorList>
    </citation>
    <scope>IDENTIFICATION</scope>
    <source>
        <tissue evidence="15">Gonads</tissue>
    </source>
</reference>
<feature type="compositionally biased region" description="Acidic residues" evidence="9">
    <location>
        <begin position="1245"/>
        <end position="1256"/>
    </location>
</feature>
<feature type="region of interest" description="Disordered" evidence="9">
    <location>
        <begin position="1224"/>
        <end position="1294"/>
    </location>
</feature>
<dbReference type="RefSeq" id="XP_013392119.1">
    <property type="nucleotide sequence ID" value="XM_013536665.1"/>
</dbReference>
<dbReference type="Pfam" id="PF07679">
    <property type="entry name" value="I-set"/>
    <property type="match status" value="2"/>
</dbReference>
<feature type="domain" description="Ig-like" evidence="12">
    <location>
        <begin position="419"/>
        <end position="506"/>
    </location>
</feature>
<name>A0A1S3I433_LINAN</name>
<evidence type="ECO:0000256" key="2">
    <source>
        <dbReference type="ARBA" id="ARBA00022692"/>
    </source>
</evidence>
<evidence type="ECO:0000256" key="6">
    <source>
        <dbReference type="ARBA" id="ARBA00023136"/>
    </source>
</evidence>
<dbReference type="CDD" id="cd00096">
    <property type="entry name" value="Ig"/>
    <property type="match status" value="1"/>
</dbReference>
<feature type="domain" description="Fibronectin type-III" evidence="13">
    <location>
        <begin position="608"/>
        <end position="706"/>
    </location>
</feature>
<dbReference type="GO" id="GO:0007411">
    <property type="term" value="P:axon guidance"/>
    <property type="evidence" value="ECO:0007669"/>
    <property type="project" value="TreeGrafter"/>
</dbReference>
<dbReference type="FunFam" id="2.60.40.10:FF:000032">
    <property type="entry name" value="palladin isoform X1"/>
    <property type="match status" value="1"/>
</dbReference>
<dbReference type="Proteomes" id="UP000085678">
    <property type="component" value="Unplaced"/>
</dbReference>
<dbReference type="SUPFAM" id="SSF48726">
    <property type="entry name" value="Immunoglobulin"/>
    <property type="match status" value="6"/>
</dbReference>
<comment type="subcellular location">
    <subcellularLocation>
        <location evidence="1">Membrane</location>
        <topology evidence="1">Single-pass type I membrane protein</topology>
    </subcellularLocation>
</comment>
<keyword evidence="6 10" id="KW-0472">Membrane</keyword>
<evidence type="ECO:0000256" key="10">
    <source>
        <dbReference type="SAM" id="Phobius"/>
    </source>
</evidence>
<feature type="domain" description="Ig-like" evidence="12">
    <location>
        <begin position="30"/>
        <end position="114"/>
    </location>
</feature>
<dbReference type="InParanoid" id="A0A1S3I433"/>
<dbReference type="Pfam" id="PF00041">
    <property type="entry name" value="fn3"/>
    <property type="match status" value="2"/>
</dbReference>
<dbReference type="FunCoup" id="A0A1S3I433">
    <property type="interactions" value="477"/>
</dbReference>
<dbReference type="InterPro" id="IPR003598">
    <property type="entry name" value="Ig_sub2"/>
</dbReference>
<evidence type="ECO:0000256" key="7">
    <source>
        <dbReference type="ARBA" id="ARBA00023157"/>
    </source>
</evidence>
<feature type="compositionally biased region" description="Basic and acidic residues" evidence="9">
    <location>
        <begin position="1235"/>
        <end position="1244"/>
    </location>
</feature>
<accession>A0A1S3I433</accession>
<dbReference type="SMART" id="SM00060">
    <property type="entry name" value="FN3"/>
    <property type="match status" value="5"/>
</dbReference>
<keyword evidence="3" id="KW-0677">Repeat</keyword>
<keyword evidence="8" id="KW-0393">Immunoglobulin domain</keyword>
<feature type="domain" description="Ig-like" evidence="12">
    <location>
        <begin position="509"/>
        <end position="604"/>
    </location>
</feature>
<dbReference type="PANTHER" id="PTHR44170:SF6">
    <property type="entry name" value="CONTACTIN"/>
    <property type="match status" value="1"/>
</dbReference>
<dbReference type="PROSITE" id="PS50835">
    <property type="entry name" value="IG_LIKE"/>
    <property type="match status" value="5"/>
</dbReference>
<evidence type="ECO:0000259" key="12">
    <source>
        <dbReference type="PROSITE" id="PS50835"/>
    </source>
</evidence>
<feature type="domain" description="Ig-like" evidence="12">
    <location>
        <begin position="232"/>
        <end position="314"/>
    </location>
</feature>
<keyword evidence="14" id="KW-1185">Reference proteome</keyword>
<dbReference type="GeneID" id="106160148"/>
<evidence type="ECO:0000256" key="4">
    <source>
        <dbReference type="ARBA" id="ARBA00022889"/>
    </source>
</evidence>
<evidence type="ECO:0000259" key="13">
    <source>
        <dbReference type="PROSITE" id="PS50853"/>
    </source>
</evidence>
<dbReference type="PROSITE" id="PS50853">
    <property type="entry name" value="FN3"/>
    <property type="match status" value="5"/>
</dbReference>
<dbReference type="KEGG" id="lak:106160148"/>
<evidence type="ECO:0000313" key="14">
    <source>
        <dbReference type="Proteomes" id="UP000085678"/>
    </source>
</evidence>
<feature type="transmembrane region" description="Helical" evidence="10">
    <location>
        <begin position="1152"/>
        <end position="1173"/>
    </location>
</feature>
<feature type="domain" description="Ig-like" evidence="12">
    <location>
        <begin position="128"/>
        <end position="212"/>
    </location>
</feature>
<evidence type="ECO:0000256" key="1">
    <source>
        <dbReference type="ARBA" id="ARBA00004479"/>
    </source>
</evidence>
<feature type="domain" description="Fibronectin type-III" evidence="13">
    <location>
        <begin position="939"/>
        <end position="1042"/>
    </location>
</feature>
<dbReference type="InterPro" id="IPR036116">
    <property type="entry name" value="FN3_sf"/>
</dbReference>
<evidence type="ECO:0000313" key="15">
    <source>
        <dbReference type="RefSeq" id="XP_013392119.1"/>
    </source>
</evidence>
<keyword evidence="11" id="KW-0732">Signal</keyword>
<dbReference type="Gene3D" id="2.60.40.10">
    <property type="entry name" value="Immunoglobulins"/>
    <property type="match status" value="11"/>
</dbReference>
<protein>
    <submittedName>
        <fullName evidence="15">Neuroglian</fullName>
    </submittedName>
</protein>
<dbReference type="SUPFAM" id="SSF49265">
    <property type="entry name" value="Fibronectin type III"/>
    <property type="match status" value="3"/>
</dbReference>
<dbReference type="PANTHER" id="PTHR44170">
    <property type="entry name" value="PROTEIN SIDEKICK"/>
    <property type="match status" value="1"/>
</dbReference>
<feature type="domain" description="Fibronectin type-III" evidence="13">
    <location>
        <begin position="813"/>
        <end position="935"/>
    </location>
</feature>
<evidence type="ECO:0000256" key="8">
    <source>
        <dbReference type="ARBA" id="ARBA00023319"/>
    </source>
</evidence>
<feature type="domain" description="Fibronectin type-III" evidence="13">
    <location>
        <begin position="1043"/>
        <end position="1140"/>
    </location>
</feature>
<evidence type="ECO:0000256" key="5">
    <source>
        <dbReference type="ARBA" id="ARBA00022989"/>
    </source>
</evidence>
<gene>
    <name evidence="15" type="primary">LOC106160148</name>
</gene>
<dbReference type="InterPro" id="IPR007110">
    <property type="entry name" value="Ig-like_dom"/>
</dbReference>
<dbReference type="InterPro" id="IPR026966">
    <property type="entry name" value="Neurofascin/L1/NrCAM_C"/>
</dbReference>
<dbReference type="CDD" id="cd00063">
    <property type="entry name" value="FN3"/>
    <property type="match status" value="4"/>
</dbReference>
<dbReference type="GO" id="GO:0098632">
    <property type="term" value="F:cell-cell adhesion mediator activity"/>
    <property type="evidence" value="ECO:0007669"/>
    <property type="project" value="TreeGrafter"/>
</dbReference>
<dbReference type="GO" id="GO:0007420">
    <property type="term" value="P:brain development"/>
    <property type="evidence" value="ECO:0007669"/>
    <property type="project" value="TreeGrafter"/>
</dbReference>
<keyword evidence="7" id="KW-1015">Disulfide bond</keyword>
<dbReference type="InterPro" id="IPR003599">
    <property type="entry name" value="Ig_sub"/>
</dbReference>
<proteinExistence type="predicted"/>
<organism evidence="14 15">
    <name type="scientific">Lingula anatina</name>
    <name type="common">Brachiopod</name>
    <name type="synonym">Lingula unguis</name>
    <dbReference type="NCBI Taxonomy" id="7574"/>
    <lineage>
        <taxon>Eukaryota</taxon>
        <taxon>Metazoa</taxon>
        <taxon>Spiralia</taxon>
        <taxon>Lophotrochozoa</taxon>
        <taxon>Brachiopoda</taxon>
        <taxon>Linguliformea</taxon>
        <taxon>Lingulata</taxon>
        <taxon>Lingulida</taxon>
        <taxon>Linguloidea</taxon>
        <taxon>Lingulidae</taxon>
        <taxon>Lingula</taxon>
    </lineage>
</organism>
<sequence length="1294" mass="144794">MMVGLAVVVAACCCLAGVRGQGTEDFTQPPSINVQAPKVFIYRQKESVELPCVASGSPQPSYSWYKDKEYLEIGNLPRYTLQPNIGTLVITDPEDKDQGYYQCNATNAFGTSLSVKTRLWKGVLEQFPPVTVPTVHRPIVGASLKLTCSPPTSNPDAEIYWNVNKIPLKLDGRVSIDYDGNLYFANILPEDQQNGNIYRCVAYNSRLSATVEGEDAVIYPQGSMQSIVRTRPHSLYATPYEVSALRGGRIAIKCIFGGYPTPRIIWRRTDGRPLSPRHRLVSDGQEIWIQPATFEDEGTYSCEATNSESDVPVNSIFRVTVESTPYWINEPMDVNAAEEEDAEFFCRAEGIPAPRVSMFINGVPIENVNNPRLQVGQDKIIFKNLTKSDTLVVQCNATNKFQDGYVYGDAYLNVLAEEPSFLRPPPLIQEVPADKSTIIPCQVFGAPKPRISWTRNGVDVSGGAKYTIHPSGDLEIKNVQSSDGGEYACHASNKFGSGFRDGRLVVRAPTTLLTVPQDQMVELGSNVKFVCTARTDPEKMSKLEMYWLKDSERINLNQAQRLYENYMDNSLIISDVNLLDSGKYTCVAKNGLENDQSNHTATLVVQGRPEPPKVVTIMECGTQQARVSWSAGSDNYAQILKYRIEYNTTFTPATWVEIRTVSAANSQQYLPLSPYVNYTFRVLAQNRIGWSLPSTHSKQVCTTPPAAPSHNPENVETWNTEWDQLHIRWTPMAPVEHNGQGFHYLITYYRLDIPNDIIKSVRIDDWTQRELRIENTPFYTPYAIKVQAINSMSAAPDEPAIVGFSGESTPLVAPTNFMLNPNVAVTSNKASFIWDAVDPESDQIRGFMRGYQIQFWLEEEGEQGMRTEYIYTRDLALEGRNWVDKIRTKRQTPPKMEATISNLPSSQRIVAQVRVINKKYAGPPSNKIIIQTPEGVPGPVQNFQFVLVGPNHIKLQWNKPAEPNGQITGYDIGYRTVTGLSLGAIQYKEPAMTIGPDDTRDRFTATITGMKSSTRYRVYVWARTNVGRGEQDFLDAATLEPSSPGKPDFRAVAGPCSSVVDCPINVTFIPASVNPGGAFYVQYRKKGTNMWMNTFTETDRMWRNISKLDPGTTYEVRLVAMNSKQYSTASDVKGIDTLGSAMSIGYIGTAGWFYGMIIAILALILILIVVCVLRRKRGENYPVHEKEQLRGPEFEQHEGGFGEYQRGYDNAYYQRATTSYVTQPLMRYPPPARNPEYDSDIKPEESDEDSMEEYADTDPSKFNEDGSFIGQYGKKPPPPNDHDDHGQSALSTFV</sequence>
<feature type="domain" description="Fibronectin type-III" evidence="13">
    <location>
        <begin position="711"/>
        <end position="808"/>
    </location>
</feature>
<dbReference type="OrthoDB" id="6244967at2759"/>
<dbReference type="Pfam" id="PF13882">
    <property type="entry name" value="Bravo_FIGEY"/>
    <property type="match status" value="1"/>
</dbReference>
<dbReference type="InterPro" id="IPR013098">
    <property type="entry name" value="Ig_I-set"/>
</dbReference>
<keyword evidence="2 10" id="KW-0812">Transmembrane</keyword>